<evidence type="ECO:0000313" key="4">
    <source>
        <dbReference type="EMBL" id="VFD53844.1"/>
    </source>
</evidence>
<dbReference type="Pfam" id="PF00188">
    <property type="entry name" value="CAP"/>
    <property type="match status" value="1"/>
</dbReference>
<feature type="signal peptide" evidence="2">
    <location>
        <begin position="1"/>
        <end position="29"/>
    </location>
</feature>
<proteinExistence type="predicted"/>
<dbReference type="CDD" id="cd05379">
    <property type="entry name" value="CAP_bacterial"/>
    <property type="match status" value="1"/>
</dbReference>
<feature type="compositionally biased region" description="Basic and acidic residues" evidence="1">
    <location>
        <begin position="132"/>
        <end position="165"/>
    </location>
</feature>
<evidence type="ECO:0000313" key="5">
    <source>
        <dbReference type="Proteomes" id="UP000346772"/>
    </source>
</evidence>
<keyword evidence="2" id="KW-0732">Signal</keyword>
<organism evidence="4 5">
    <name type="scientific">Clostridioides difficile</name>
    <name type="common">Peptoclostridium difficile</name>
    <dbReference type="NCBI Taxonomy" id="1496"/>
    <lineage>
        <taxon>Bacteria</taxon>
        <taxon>Bacillati</taxon>
        <taxon>Bacillota</taxon>
        <taxon>Clostridia</taxon>
        <taxon>Peptostreptococcales</taxon>
        <taxon>Peptostreptococcaceae</taxon>
        <taxon>Clostridioides</taxon>
    </lineage>
</organism>
<feature type="compositionally biased region" description="Basic and acidic residues" evidence="1">
    <location>
        <begin position="110"/>
        <end position="124"/>
    </location>
</feature>
<dbReference type="PANTHER" id="PTHR31157">
    <property type="entry name" value="SCP DOMAIN-CONTAINING PROTEIN"/>
    <property type="match status" value="1"/>
</dbReference>
<reference evidence="4 5" key="1">
    <citation type="submission" date="2019-02" db="EMBL/GenBank/DDBJ databases">
        <authorList>
            <consortium name="Pathogen Informatics"/>
        </authorList>
    </citation>
    <scope>NUCLEOTIDE SEQUENCE [LARGE SCALE GENOMIC DNA]</scope>
    <source>
        <strain evidence="4 5">078GUE027</strain>
    </source>
</reference>
<comment type="caution">
    <text evidence="4">The sequence shown here is derived from an EMBL/GenBank/DDBJ whole genome shotgun (WGS) entry which is preliminary data.</text>
</comment>
<feature type="domain" description="SCP" evidence="3">
    <location>
        <begin position="193"/>
        <end position="317"/>
    </location>
</feature>
<feature type="compositionally biased region" description="Basic and acidic residues" evidence="1">
    <location>
        <begin position="91"/>
        <end position="102"/>
    </location>
</feature>
<sequence length="317" mass="34704">MRKNIPTKLKTILALGVLTLTTASSAVNASALSLENNVNTSNKNLVYSNTRYKFSAKPNCSIKPELKPDKDNSCKDKNHSDKNCNNTNKPDNNKPESNKPDDNNNSGSTDKPDNNKPESNKPDDNNNSGSTDKPDNNKPESNKPDDNNNSDSTDKPDNNKPESNKPNDNNNSDSTDKPNDNNNSGSTSENFSAYQKEVVDLVNIERSKAGLNPLTLDSSISNVATKKSQDMIDNNYFSHNSPTYGSPFDMLKKFGISYKTAGENIAMGQKTPKEVVNAWMNSEGHRKNIMNPNFSKIGVGVAQKSGGSIYWTQIFVG</sequence>
<feature type="compositionally biased region" description="Basic and acidic residues" evidence="1">
    <location>
        <begin position="64"/>
        <end position="82"/>
    </location>
</feature>
<dbReference type="AlphaFoldDB" id="A0AAX3GY74"/>
<dbReference type="SUPFAM" id="SSF55797">
    <property type="entry name" value="PR-1-like"/>
    <property type="match status" value="1"/>
</dbReference>
<dbReference type="InterPro" id="IPR014044">
    <property type="entry name" value="CAP_dom"/>
</dbReference>
<feature type="region of interest" description="Disordered" evidence="1">
    <location>
        <begin position="64"/>
        <end position="189"/>
    </location>
</feature>
<dbReference type="InterPro" id="IPR014258">
    <property type="entry name" value="CAP_domain_YkwD-like"/>
</dbReference>
<dbReference type="Gene3D" id="3.40.33.10">
    <property type="entry name" value="CAP"/>
    <property type="match status" value="1"/>
</dbReference>
<dbReference type="RefSeq" id="WP_003416025.1">
    <property type="nucleotide sequence ID" value="NZ_BEHB01000009.1"/>
</dbReference>
<dbReference type="Proteomes" id="UP000346772">
    <property type="component" value="Unassembled WGS sequence"/>
</dbReference>
<dbReference type="NCBIfam" id="TIGR02909">
    <property type="entry name" value="spore_YkwD"/>
    <property type="match status" value="1"/>
</dbReference>
<evidence type="ECO:0000259" key="3">
    <source>
        <dbReference type="SMART" id="SM00198"/>
    </source>
</evidence>
<evidence type="ECO:0000256" key="2">
    <source>
        <dbReference type="SAM" id="SignalP"/>
    </source>
</evidence>
<protein>
    <submittedName>
        <fullName evidence="4">Sporulation protein</fullName>
    </submittedName>
</protein>
<accession>A0AAX3GY74</accession>
<name>A0AAX3GY74_CLODI</name>
<dbReference type="EMBL" id="CAADAT010000006">
    <property type="protein sequence ID" value="VFD53844.1"/>
    <property type="molecule type" value="Genomic_DNA"/>
</dbReference>
<dbReference type="SMART" id="SM00198">
    <property type="entry name" value="SCP"/>
    <property type="match status" value="1"/>
</dbReference>
<evidence type="ECO:0000256" key="1">
    <source>
        <dbReference type="SAM" id="MobiDB-lite"/>
    </source>
</evidence>
<dbReference type="InterPro" id="IPR035940">
    <property type="entry name" value="CAP_sf"/>
</dbReference>
<feature type="chain" id="PRO_5043881203" evidence="2">
    <location>
        <begin position="30"/>
        <end position="317"/>
    </location>
</feature>
<dbReference type="PANTHER" id="PTHR31157:SF1">
    <property type="entry name" value="SCP DOMAIN-CONTAINING PROTEIN"/>
    <property type="match status" value="1"/>
</dbReference>
<gene>
    <name evidence="4" type="ORF">SAMEA1710456_01320</name>
</gene>